<gene>
    <name evidence="3" type="ORF">DNU06_11550</name>
</gene>
<evidence type="ECO:0000256" key="1">
    <source>
        <dbReference type="SAM" id="SignalP"/>
    </source>
</evidence>
<comment type="caution">
    <text evidence="3">The sequence shown here is derived from an EMBL/GenBank/DDBJ whole genome shotgun (WGS) entry which is preliminary data.</text>
</comment>
<dbReference type="Proteomes" id="UP000249248">
    <property type="component" value="Unassembled WGS sequence"/>
</dbReference>
<proteinExistence type="predicted"/>
<dbReference type="PROSITE" id="PS51352">
    <property type="entry name" value="THIOREDOXIN_2"/>
    <property type="match status" value="1"/>
</dbReference>
<name>A0A2W1MZQ5_9FLAO</name>
<feature type="domain" description="Thioredoxin" evidence="2">
    <location>
        <begin position="20"/>
        <end position="152"/>
    </location>
</feature>
<dbReference type="EMBL" id="QKSB01000006">
    <property type="protein sequence ID" value="PZE16884.1"/>
    <property type="molecule type" value="Genomic_DNA"/>
</dbReference>
<feature type="signal peptide" evidence="1">
    <location>
        <begin position="1"/>
        <end position="22"/>
    </location>
</feature>
<dbReference type="AlphaFoldDB" id="A0A2W1MZQ5"/>
<dbReference type="RefSeq" id="WP_111063493.1">
    <property type="nucleotide sequence ID" value="NZ_JBHUCU010000007.1"/>
</dbReference>
<dbReference type="GO" id="GO:0015035">
    <property type="term" value="F:protein-disulfide reductase activity"/>
    <property type="evidence" value="ECO:0007669"/>
    <property type="project" value="TreeGrafter"/>
</dbReference>
<dbReference type="InterPro" id="IPR036249">
    <property type="entry name" value="Thioredoxin-like_sf"/>
</dbReference>
<dbReference type="InterPro" id="IPR004879">
    <property type="entry name" value="Ssp411-like_TRX"/>
</dbReference>
<protein>
    <submittedName>
        <fullName evidence="3">Thioredoxin</fullName>
    </submittedName>
</protein>
<dbReference type="SUPFAM" id="SSF52833">
    <property type="entry name" value="Thioredoxin-like"/>
    <property type="match status" value="1"/>
</dbReference>
<organism evidence="3 4">
    <name type="scientific">Putridiphycobacter roseus</name>
    <dbReference type="NCBI Taxonomy" id="2219161"/>
    <lineage>
        <taxon>Bacteria</taxon>
        <taxon>Pseudomonadati</taxon>
        <taxon>Bacteroidota</taxon>
        <taxon>Flavobacteriia</taxon>
        <taxon>Flavobacteriales</taxon>
        <taxon>Crocinitomicaceae</taxon>
        <taxon>Putridiphycobacter</taxon>
    </lineage>
</organism>
<keyword evidence="4" id="KW-1185">Reference proteome</keyword>
<dbReference type="OrthoDB" id="9811036at2"/>
<accession>A0A2W1MZQ5</accession>
<dbReference type="InterPro" id="IPR013766">
    <property type="entry name" value="Thioredoxin_domain"/>
</dbReference>
<evidence type="ECO:0000259" key="2">
    <source>
        <dbReference type="PROSITE" id="PS51352"/>
    </source>
</evidence>
<sequence length="152" mass="17452">MKKNITFIFAITILALIGFAFTNDKQENSSVNTATNEGIQFFEGTWEEVLQKAKTEHKIIFLDAYAAWCGPCKIMTKKYFTKANVGTFYNEHFINFKMDMEKNPEGPRLSRKYKLTAYPTLYFVDGDENILHQSIGMLDDKALVKLGEDVLE</sequence>
<dbReference type="GO" id="GO:0045454">
    <property type="term" value="P:cell redox homeostasis"/>
    <property type="evidence" value="ECO:0007669"/>
    <property type="project" value="TreeGrafter"/>
</dbReference>
<evidence type="ECO:0000313" key="4">
    <source>
        <dbReference type="Proteomes" id="UP000249248"/>
    </source>
</evidence>
<keyword evidence="1" id="KW-0732">Signal</keyword>
<dbReference type="PANTHER" id="PTHR32234:SF0">
    <property type="entry name" value="THIOL:DISULFIDE INTERCHANGE PROTEIN DSBD"/>
    <property type="match status" value="1"/>
</dbReference>
<dbReference type="Pfam" id="PF03190">
    <property type="entry name" value="Thioredox_DsbH"/>
    <property type="match status" value="1"/>
</dbReference>
<evidence type="ECO:0000313" key="3">
    <source>
        <dbReference type="EMBL" id="PZE16884.1"/>
    </source>
</evidence>
<feature type="chain" id="PRO_5016029202" evidence="1">
    <location>
        <begin position="23"/>
        <end position="152"/>
    </location>
</feature>
<dbReference type="Gene3D" id="3.40.30.10">
    <property type="entry name" value="Glutaredoxin"/>
    <property type="match status" value="1"/>
</dbReference>
<reference evidence="3 4" key="1">
    <citation type="submission" date="2018-06" db="EMBL/GenBank/DDBJ databases">
        <title>The draft genome sequence of Crocinitomix sp. SM1701.</title>
        <authorList>
            <person name="Zhang X."/>
        </authorList>
    </citation>
    <scope>NUCLEOTIDE SEQUENCE [LARGE SCALE GENOMIC DNA]</scope>
    <source>
        <strain evidence="3 4">SM1701</strain>
    </source>
</reference>
<dbReference type="PANTHER" id="PTHR32234">
    <property type="entry name" value="THIOL:DISULFIDE INTERCHANGE PROTEIN DSBD"/>
    <property type="match status" value="1"/>
</dbReference>